<dbReference type="STRING" id="332977.SAMN05421740_108110"/>
<dbReference type="RefSeq" id="WP_090607510.1">
    <property type="nucleotide sequence ID" value="NZ_FNZR01000008.1"/>
</dbReference>
<evidence type="ECO:0000313" key="5">
    <source>
        <dbReference type="EMBL" id="SEL68086.1"/>
    </source>
</evidence>
<dbReference type="Gene3D" id="3.40.50.2300">
    <property type="match status" value="2"/>
</dbReference>
<dbReference type="PROSITE" id="PS50932">
    <property type="entry name" value="HTH_LACI_2"/>
    <property type="match status" value="1"/>
</dbReference>
<dbReference type="GO" id="GO:0003700">
    <property type="term" value="F:DNA-binding transcription factor activity"/>
    <property type="evidence" value="ECO:0007669"/>
    <property type="project" value="TreeGrafter"/>
</dbReference>
<evidence type="ECO:0000259" key="4">
    <source>
        <dbReference type="PROSITE" id="PS50932"/>
    </source>
</evidence>
<gene>
    <name evidence="5" type="ORF">SAMN05421740_108110</name>
</gene>
<dbReference type="Gene3D" id="1.10.260.40">
    <property type="entry name" value="lambda repressor-like DNA-binding domains"/>
    <property type="match status" value="1"/>
</dbReference>
<protein>
    <submittedName>
        <fullName evidence="5">Transcriptional regulator, LacI family</fullName>
    </submittedName>
</protein>
<dbReference type="InterPro" id="IPR028082">
    <property type="entry name" value="Peripla_BP_I"/>
</dbReference>
<keyword evidence="1" id="KW-0805">Transcription regulation</keyword>
<reference evidence="6" key="1">
    <citation type="submission" date="2016-10" db="EMBL/GenBank/DDBJ databases">
        <authorList>
            <person name="Varghese N."/>
            <person name="Submissions S."/>
        </authorList>
    </citation>
    <scope>NUCLEOTIDE SEQUENCE [LARGE SCALE GENOMIC DNA]</scope>
    <source>
        <strain evidence="6">Jip14</strain>
    </source>
</reference>
<dbReference type="SUPFAM" id="SSF47413">
    <property type="entry name" value="lambda repressor-like DNA-binding domains"/>
    <property type="match status" value="1"/>
</dbReference>
<name>A0A1H7S777_9SPHI</name>
<proteinExistence type="predicted"/>
<dbReference type="EMBL" id="FNZR01000008">
    <property type="protein sequence ID" value="SEL68086.1"/>
    <property type="molecule type" value="Genomic_DNA"/>
</dbReference>
<dbReference type="InterPro" id="IPR000843">
    <property type="entry name" value="HTH_LacI"/>
</dbReference>
<evidence type="ECO:0000256" key="2">
    <source>
        <dbReference type="ARBA" id="ARBA00023125"/>
    </source>
</evidence>
<dbReference type="CDD" id="cd01392">
    <property type="entry name" value="HTH_LacI"/>
    <property type="match status" value="1"/>
</dbReference>
<dbReference type="CDD" id="cd19977">
    <property type="entry name" value="PBP1_EndR-like"/>
    <property type="match status" value="1"/>
</dbReference>
<organism evidence="5 6">
    <name type="scientific">Parapedobacter koreensis</name>
    <dbReference type="NCBI Taxonomy" id="332977"/>
    <lineage>
        <taxon>Bacteria</taxon>
        <taxon>Pseudomonadati</taxon>
        <taxon>Bacteroidota</taxon>
        <taxon>Sphingobacteriia</taxon>
        <taxon>Sphingobacteriales</taxon>
        <taxon>Sphingobacteriaceae</taxon>
        <taxon>Parapedobacter</taxon>
    </lineage>
</organism>
<keyword evidence="6" id="KW-1185">Reference proteome</keyword>
<evidence type="ECO:0000256" key="3">
    <source>
        <dbReference type="ARBA" id="ARBA00023163"/>
    </source>
</evidence>
<dbReference type="SUPFAM" id="SSF53822">
    <property type="entry name" value="Periplasmic binding protein-like I"/>
    <property type="match status" value="1"/>
</dbReference>
<dbReference type="GO" id="GO:0000976">
    <property type="term" value="F:transcription cis-regulatory region binding"/>
    <property type="evidence" value="ECO:0007669"/>
    <property type="project" value="TreeGrafter"/>
</dbReference>
<dbReference type="Pfam" id="PF00356">
    <property type="entry name" value="LacI"/>
    <property type="match status" value="1"/>
</dbReference>
<dbReference type="Proteomes" id="UP000198916">
    <property type="component" value="Unassembled WGS sequence"/>
</dbReference>
<dbReference type="PANTHER" id="PTHR30146">
    <property type="entry name" value="LACI-RELATED TRANSCRIPTIONAL REPRESSOR"/>
    <property type="match status" value="1"/>
</dbReference>
<keyword evidence="3" id="KW-0804">Transcription</keyword>
<evidence type="ECO:0000313" key="6">
    <source>
        <dbReference type="Proteomes" id="UP000198916"/>
    </source>
</evidence>
<dbReference type="InterPro" id="IPR010982">
    <property type="entry name" value="Lambda_DNA-bd_dom_sf"/>
</dbReference>
<accession>A0A1H7S777</accession>
<dbReference type="AlphaFoldDB" id="A0A1H7S777"/>
<dbReference type="SMART" id="SM00354">
    <property type="entry name" value="HTH_LACI"/>
    <property type="match status" value="1"/>
</dbReference>
<dbReference type="InterPro" id="IPR046335">
    <property type="entry name" value="LacI/GalR-like_sensor"/>
</dbReference>
<feature type="domain" description="HTH lacI-type" evidence="4">
    <location>
        <begin position="7"/>
        <end position="62"/>
    </location>
</feature>
<evidence type="ECO:0000256" key="1">
    <source>
        <dbReference type="ARBA" id="ARBA00023015"/>
    </source>
</evidence>
<dbReference type="Pfam" id="PF13377">
    <property type="entry name" value="Peripla_BP_3"/>
    <property type="match status" value="1"/>
</dbReference>
<dbReference type="OrthoDB" id="9803256at2"/>
<sequence length="339" mass="37983">MKKKILISDIAKDLGVSVTTVSFILNGKAKEKRISDGLTKRVLEYVQKVGYKPNELAKSLRTGKTKIIGLVIEDISNPFFANIARLIETRAYSKGYRIIYCSTDNQPDKTIELIQLFRDRHVDGYIITPSEGIRDTIQALLSNQLPLVLFDRYIPGLTTNYVVSDNVRGAYDATAHLAQQGYKRIALVTLYSSQTQMQDRMNGYMRAIDTYKLQPYVKKVNMGDDEATTMQAIYSFLADQEPDAVFFATNYIAITGLKALKHSPVPMPGIVSYDDHTLFKLFSPTITAVSQPIEAIADELINVLLNQLDGKVKETKQIMLPSELIIRESSLPQTSLITS</sequence>
<dbReference type="PANTHER" id="PTHR30146:SF109">
    <property type="entry name" value="HTH-TYPE TRANSCRIPTIONAL REGULATOR GALS"/>
    <property type="match status" value="1"/>
</dbReference>
<keyword evidence="2" id="KW-0238">DNA-binding</keyword>